<protein>
    <submittedName>
        <fullName evidence="1">Uncharacterized protein</fullName>
    </submittedName>
</protein>
<dbReference type="Proteomes" id="UP001223214">
    <property type="component" value="Unassembled WGS sequence"/>
</dbReference>
<evidence type="ECO:0000313" key="2">
    <source>
        <dbReference type="Proteomes" id="UP001223214"/>
    </source>
</evidence>
<gene>
    <name evidence="1" type="ORF">QQF32_01410</name>
</gene>
<organism evidence="1 2">
    <name type="scientific">Lelliottia wanjuensis</name>
    <dbReference type="NCBI Taxonomy" id="3050585"/>
    <lineage>
        <taxon>Bacteria</taxon>
        <taxon>Pseudomonadati</taxon>
        <taxon>Pseudomonadota</taxon>
        <taxon>Gammaproteobacteria</taxon>
        <taxon>Enterobacterales</taxon>
        <taxon>Enterobacteriaceae</taxon>
        <taxon>Lelliottia</taxon>
    </lineage>
</organism>
<proteinExistence type="predicted"/>
<dbReference type="AlphaFoldDB" id="A0AAP4D1L7"/>
<comment type="caution">
    <text evidence="1">The sequence shown here is derived from an EMBL/GenBank/DDBJ whole genome shotgun (WGS) entry which is preliminary data.</text>
</comment>
<keyword evidence="2" id="KW-1185">Reference proteome</keyword>
<reference evidence="1 2" key="1">
    <citation type="submission" date="2023-06" db="EMBL/GenBank/DDBJ databases">
        <title>Identification and characterization of antibiotic-resistant Gram-negative bacteria.</title>
        <authorList>
            <person name="Cho G.-S."/>
            <person name="Lee J."/>
            <person name="Tai E."/>
            <person name="Jeong S."/>
            <person name="Kim I."/>
            <person name="Kim B.-E."/>
            <person name="Jeong M.-I."/>
            <person name="Oh K.-K."/>
            <person name="Franz C.M.A.P."/>
        </authorList>
    </citation>
    <scope>NUCLEOTIDE SEQUENCE [LARGE SCALE GENOMIC DNA]</scope>
    <source>
        <strain evidence="1 2">V106_12</strain>
    </source>
</reference>
<dbReference type="RefSeq" id="WP_285149630.1">
    <property type="nucleotide sequence ID" value="NZ_JASSOM010000003.1"/>
</dbReference>
<dbReference type="EMBL" id="JASSOM010000003">
    <property type="protein sequence ID" value="MDK9361877.1"/>
    <property type="molecule type" value="Genomic_DNA"/>
</dbReference>
<accession>A0AAP4D1L7</accession>
<evidence type="ECO:0000313" key="1">
    <source>
        <dbReference type="EMBL" id="MDK9361877.1"/>
    </source>
</evidence>
<name>A0AAP4D1L7_9ENTR</name>
<sequence>MKLTGIDMAGNYVSEDGNQTLDIVYSDSSQGYFSGTFVNKSTIIGETTTELNNANTRYAFVKNNEGAGLGIYIWYRNDDWSDVLFDYWAGTMDKEKNLIMSCAQSYINGDGVTSFKTSEQIVFIRQA</sequence>